<dbReference type="RefSeq" id="XP_040755187.1">
    <property type="nucleotide sequence ID" value="XM_040899506.1"/>
</dbReference>
<gene>
    <name evidence="2" type="ORF">P175DRAFT_0527249</name>
</gene>
<feature type="compositionally biased region" description="Basic and acidic residues" evidence="1">
    <location>
        <begin position="39"/>
        <end position="50"/>
    </location>
</feature>
<name>A0A2T5M5I5_9EURO</name>
<proteinExistence type="predicted"/>
<comment type="caution">
    <text evidence="2">The sequence shown here is derived from an EMBL/GenBank/DDBJ whole genome shotgun (WGS) entry which is preliminary data.</text>
</comment>
<accession>A0A2T5M5I5</accession>
<evidence type="ECO:0000313" key="3">
    <source>
        <dbReference type="Proteomes" id="UP000244073"/>
    </source>
</evidence>
<dbReference type="AlphaFoldDB" id="A0A2T5M5I5"/>
<evidence type="ECO:0000256" key="1">
    <source>
        <dbReference type="SAM" id="MobiDB-lite"/>
    </source>
</evidence>
<protein>
    <submittedName>
        <fullName evidence="2">Uncharacterized protein</fullName>
    </submittedName>
</protein>
<dbReference type="GeneID" id="63816388"/>
<dbReference type="EMBL" id="MSFN02000001">
    <property type="protein sequence ID" value="PTU23795.1"/>
    <property type="molecule type" value="Genomic_DNA"/>
</dbReference>
<feature type="region of interest" description="Disordered" evidence="1">
    <location>
        <begin position="31"/>
        <end position="58"/>
    </location>
</feature>
<dbReference type="VEuPathDB" id="FungiDB:P175DRAFT_0527249"/>
<organism evidence="2 3">
    <name type="scientific">Aspergillus ochraceoroseus IBT 24754</name>
    <dbReference type="NCBI Taxonomy" id="1392256"/>
    <lineage>
        <taxon>Eukaryota</taxon>
        <taxon>Fungi</taxon>
        <taxon>Dikarya</taxon>
        <taxon>Ascomycota</taxon>
        <taxon>Pezizomycotina</taxon>
        <taxon>Eurotiomycetes</taxon>
        <taxon>Eurotiomycetidae</taxon>
        <taxon>Eurotiales</taxon>
        <taxon>Aspergillaceae</taxon>
        <taxon>Aspergillus</taxon>
        <taxon>Aspergillus subgen. Nidulantes</taxon>
    </lineage>
</organism>
<evidence type="ECO:0000313" key="2">
    <source>
        <dbReference type="EMBL" id="PTU23795.1"/>
    </source>
</evidence>
<dbReference type="Proteomes" id="UP000244073">
    <property type="component" value="Unassembled WGS sequence"/>
</dbReference>
<sequence>MREMEIRHDLCAIPDLSFNARRNNSIDTQQIVSKTQHPASRDSGTERDLYRNSGTPTRASQPLCLEVACKLDFVRYYNPLYHVGFSRFQLSRCREGVKDYWLRRKGSSRARQESIQYINWERKEIPQSARLLASKYHLKPIGIALYFSGFWSQSYASSGRRITT</sequence>
<reference evidence="2 3" key="1">
    <citation type="journal article" date="2018" name="Proc. Natl. Acad. Sci. U.S.A.">
        <title>Linking secondary metabolites to gene clusters through genome sequencing of six diverse Aspergillus species.</title>
        <authorList>
            <person name="Kaerboelling I."/>
            <person name="Vesth T.C."/>
            <person name="Frisvad J.C."/>
            <person name="Nybo J.L."/>
            <person name="Theobald S."/>
            <person name="Kuo A."/>
            <person name="Bowyer P."/>
            <person name="Matsuda Y."/>
            <person name="Mondo S."/>
            <person name="Lyhne E.K."/>
            <person name="Kogle M.E."/>
            <person name="Clum A."/>
            <person name="Lipzen A."/>
            <person name="Salamov A."/>
            <person name="Ngan C.Y."/>
            <person name="Daum C."/>
            <person name="Chiniquy J."/>
            <person name="Barry K."/>
            <person name="LaButti K."/>
            <person name="Haridas S."/>
            <person name="Simmons B.A."/>
            <person name="Magnuson J.K."/>
            <person name="Mortensen U.H."/>
            <person name="Larsen T.O."/>
            <person name="Grigoriev I.V."/>
            <person name="Baker S.E."/>
            <person name="Andersen M.R."/>
        </authorList>
    </citation>
    <scope>NUCLEOTIDE SEQUENCE [LARGE SCALE GENOMIC DNA]</scope>
    <source>
        <strain evidence="2 3">IBT 24754</strain>
    </source>
</reference>